<proteinExistence type="predicted"/>
<reference evidence="1 2" key="1">
    <citation type="submission" date="2016-05" db="EMBL/GenBank/DDBJ databases">
        <title>Genome sequencing reveals origins of a unique bacterial endosymbiosis in the earliest lineages of terrestrial Fungi.</title>
        <authorList>
            <consortium name="DOE Joint Genome Institute"/>
            <person name="Uehling J."/>
            <person name="Gryganskyi A."/>
            <person name="Hameed K."/>
            <person name="Tschaplinski T."/>
            <person name="Misztal P."/>
            <person name="Wu S."/>
            <person name="Desiro A."/>
            <person name="Vande Pol N."/>
            <person name="Du Z.-Y."/>
            <person name="Zienkiewicz A."/>
            <person name="Zienkiewicz K."/>
            <person name="Morin E."/>
            <person name="Tisserant E."/>
            <person name="Splivallo R."/>
            <person name="Hainaut M."/>
            <person name="Henrissat B."/>
            <person name="Ohm R."/>
            <person name="Kuo A."/>
            <person name="Yan J."/>
            <person name="Lipzen A."/>
            <person name="Nolan M."/>
            <person name="Labutti K."/>
            <person name="Barry K."/>
            <person name="Goldstein A."/>
            <person name="Labbe J."/>
            <person name="Schadt C."/>
            <person name="Tuskan G."/>
            <person name="Grigoriev I."/>
            <person name="Martin F."/>
            <person name="Vilgalys R."/>
            <person name="Bonito G."/>
        </authorList>
    </citation>
    <scope>NUCLEOTIDE SEQUENCE [LARGE SCALE GENOMIC DNA]</scope>
    <source>
        <strain evidence="1 2">AG-77</strain>
    </source>
</reference>
<dbReference type="STRING" id="1314771.A0A197KA85"/>
<gene>
    <name evidence="1" type="ORF">K457DRAFT_28823</name>
</gene>
<dbReference type="OrthoDB" id="2400213at2759"/>
<evidence type="ECO:0000313" key="1">
    <source>
        <dbReference type="EMBL" id="OAQ33601.1"/>
    </source>
</evidence>
<name>A0A197KA85_9FUNG</name>
<sequence>MAGLRLKDIFLSPDAFDPLKPVEPYHIPPGLTTWTQTFTGEEFRSFWHNERIAIHWEHRSESTNRHLTPAKLSYDELLPIHNATELGAIGKPRKYDWSFRFCCRRHRKPQELAIDRDSVGTECPASIRMKKIVLENKLEDERTRGPMPPCIYMTQGDVRTAAYRIKTHDSRLALDPTLSVKLWLERIQQEDGKTMFIDQIPEFEHLFILRDNKGIDRQTHSGIPIAFMVCNSESIFLLRKWLTWLKTDCGLQATKFMVDCSITETETLKIVFPSLDIYYCLFHVGQAWERKLRELHGADEIKDVRKALKAIRHASSEDDLVQKWALFQQSFSTYTALIGYINNQWMKPAKTINISTQTTWWRVGTKL</sequence>
<protein>
    <recommendedName>
        <fullName evidence="3">MULE transposase domain-containing protein</fullName>
    </recommendedName>
</protein>
<dbReference type="AlphaFoldDB" id="A0A197KA85"/>
<evidence type="ECO:0008006" key="3">
    <source>
        <dbReference type="Google" id="ProtNLM"/>
    </source>
</evidence>
<evidence type="ECO:0000313" key="2">
    <source>
        <dbReference type="Proteomes" id="UP000078512"/>
    </source>
</evidence>
<accession>A0A197KA85</accession>
<dbReference type="Proteomes" id="UP000078512">
    <property type="component" value="Unassembled WGS sequence"/>
</dbReference>
<dbReference type="EMBL" id="KV442020">
    <property type="protein sequence ID" value="OAQ33601.1"/>
    <property type="molecule type" value="Genomic_DNA"/>
</dbReference>
<keyword evidence="2" id="KW-1185">Reference proteome</keyword>
<organism evidence="1 2">
    <name type="scientific">Linnemannia elongata AG-77</name>
    <dbReference type="NCBI Taxonomy" id="1314771"/>
    <lineage>
        <taxon>Eukaryota</taxon>
        <taxon>Fungi</taxon>
        <taxon>Fungi incertae sedis</taxon>
        <taxon>Mucoromycota</taxon>
        <taxon>Mortierellomycotina</taxon>
        <taxon>Mortierellomycetes</taxon>
        <taxon>Mortierellales</taxon>
        <taxon>Mortierellaceae</taxon>
        <taxon>Linnemannia</taxon>
    </lineage>
</organism>